<dbReference type="InterPro" id="IPR050208">
    <property type="entry name" value="MHC_class-I_related"/>
</dbReference>
<feature type="signal peptide" evidence="7">
    <location>
        <begin position="1"/>
        <end position="22"/>
    </location>
</feature>
<dbReference type="PANTHER" id="PTHR16675:SF154">
    <property type="entry name" value="MHC CLASS I POLYPEPTIDE-RELATED SEQUENCE A-RELATED"/>
    <property type="match status" value="1"/>
</dbReference>
<evidence type="ECO:0000313" key="11">
    <source>
        <dbReference type="RefSeq" id="XP_010959893.1"/>
    </source>
</evidence>
<dbReference type="InterPro" id="IPR011161">
    <property type="entry name" value="MHC_I-like_Ag-recog"/>
</dbReference>
<evidence type="ECO:0000256" key="2">
    <source>
        <dbReference type="ARBA" id="ARBA00022475"/>
    </source>
</evidence>
<keyword evidence="4" id="KW-0472">Membrane</keyword>
<dbReference type="KEGG" id="cbai:105074116"/>
<evidence type="ECO:0000256" key="3">
    <source>
        <dbReference type="ARBA" id="ARBA00022729"/>
    </source>
</evidence>
<dbReference type="RefSeq" id="XP_010959893.1">
    <property type="nucleotide sequence ID" value="XM_010961591.2"/>
</dbReference>
<sequence length="302" mass="33915">MRLLRVLMFLFDVTLLPLLGFTAESSRTCTPSSPGSHSLHYSLTVLCQDGFVQPSFSAEGRLDGQAFLHYDRGKGRAEPQGPWAEDFAAEMWDTEIKDLTENGRDLRQLLAETMSLQEDKGGLHSLQETVGCEIREDGQARGFRSICYDGKLFLSCHPETHGCRVPQSLDQTLAMEIKKSWDTDGFQSKHYWAHVQGELCARLRSYVESRMGFTDRTVAWLQDEDPVSQDAQQSGGVLPDGNGTYWTWVTVNIPQGEKQRFTCHVDHSGNHSAHPVSSGNTLMHWSPWLTLAAVVVCIFIMF</sequence>
<keyword evidence="6" id="KW-0325">Glycoprotein</keyword>
<dbReference type="RefSeq" id="XP_010959893.1">
    <property type="nucleotide sequence ID" value="XM_010961591.3"/>
</dbReference>
<dbReference type="CTD" id="100507436"/>
<dbReference type="GeneID" id="105074116"/>
<dbReference type="InterPro" id="IPR003006">
    <property type="entry name" value="Ig/MHC_CS"/>
</dbReference>
<dbReference type="InterPro" id="IPR037055">
    <property type="entry name" value="MHC_I-like_Ag-recog_sf"/>
</dbReference>
<keyword evidence="5" id="KW-1015">Disulfide bond</keyword>
<dbReference type="GO" id="GO:0009897">
    <property type="term" value="C:external side of plasma membrane"/>
    <property type="evidence" value="ECO:0007669"/>
    <property type="project" value="TreeGrafter"/>
</dbReference>
<gene>
    <name evidence="11" type="primary">MICA</name>
</gene>
<dbReference type="Gene3D" id="3.30.500.10">
    <property type="entry name" value="MHC class I-like antigen recognition-like"/>
    <property type="match status" value="1"/>
</dbReference>
<evidence type="ECO:0000259" key="9">
    <source>
        <dbReference type="Pfam" id="PF07654"/>
    </source>
</evidence>
<keyword evidence="3 7" id="KW-0732">Signal</keyword>
<name>A0A9W3EYL2_CAMBA</name>
<dbReference type="InterPro" id="IPR011162">
    <property type="entry name" value="MHC_I/II-like_Ag-recog"/>
</dbReference>
<comment type="subcellular location">
    <subcellularLocation>
        <location evidence="1">Cell membrane</location>
    </subcellularLocation>
</comment>
<feature type="domain" description="Immunoglobulin C1-set" evidence="9">
    <location>
        <begin position="217"/>
        <end position="269"/>
    </location>
</feature>
<evidence type="ECO:0000256" key="5">
    <source>
        <dbReference type="ARBA" id="ARBA00023157"/>
    </source>
</evidence>
<evidence type="ECO:0000256" key="6">
    <source>
        <dbReference type="ARBA" id="ARBA00023180"/>
    </source>
</evidence>
<dbReference type="Proteomes" id="UP001732780">
    <property type="component" value="Chromosome 20"/>
</dbReference>
<keyword evidence="10" id="KW-1185">Reference proteome</keyword>
<dbReference type="SUPFAM" id="SSF54452">
    <property type="entry name" value="MHC antigen-recognition domain"/>
    <property type="match status" value="1"/>
</dbReference>
<evidence type="ECO:0000256" key="7">
    <source>
        <dbReference type="SAM" id="SignalP"/>
    </source>
</evidence>
<dbReference type="FunFam" id="3.30.500.10:FF:000003">
    <property type="entry name" value="IgG receptor FcRn large subunit p51"/>
    <property type="match status" value="1"/>
</dbReference>
<proteinExistence type="predicted"/>
<dbReference type="InterPro" id="IPR013783">
    <property type="entry name" value="Ig-like_fold"/>
</dbReference>
<dbReference type="GO" id="GO:0006955">
    <property type="term" value="P:immune response"/>
    <property type="evidence" value="ECO:0007669"/>
    <property type="project" value="TreeGrafter"/>
</dbReference>
<evidence type="ECO:0000256" key="4">
    <source>
        <dbReference type="ARBA" id="ARBA00023136"/>
    </source>
</evidence>
<dbReference type="Gene3D" id="2.60.40.10">
    <property type="entry name" value="Immunoglobulins"/>
    <property type="match status" value="1"/>
</dbReference>
<dbReference type="Pfam" id="PF00129">
    <property type="entry name" value="MHC_I"/>
    <property type="match status" value="1"/>
</dbReference>
<dbReference type="OrthoDB" id="9837366at2759"/>
<protein>
    <submittedName>
        <fullName evidence="11">MHC class I polypeptide-related sequence A</fullName>
    </submittedName>
</protein>
<feature type="domain" description="MHC class I-like antigen recognition-like" evidence="8">
    <location>
        <begin position="35"/>
        <end position="209"/>
    </location>
</feature>
<keyword evidence="2" id="KW-1003">Cell membrane</keyword>
<evidence type="ECO:0000256" key="1">
    <source>
        <dbReference type="ARBA" id="ARBA00004236"/>
    </source>
</evidence>
<organism evidence="10 11">
    <name type="scientific">Camelus bactrianus</name>
    <name type="common">Bactrian camel</name>
    <dbReference type="NCBI Taxonomy" id="9837"/>
    <lineage>
        <taxon>Eukaryota</taxon>
        <taxon>Metazoa</taxon>
        <taxon>Chordata</taxon>
        <taxon>Craniata</taxon>
        <taxon>Vertebrata</taxon>
        <taxon>Euteleostomi</taxon>
        <taxon>Mammalia</taxon>
        <taxon>Eutheria</taxon>
        <taxon>Laurasiatheria</taxon>
        <taxon>Artiodactyla</taxon>
        <taxon>Tylopoda</taxon>
        <taxon>Camelidae</taxon>
        <taxon>Camelus</taxon>
    </lineage>
</organism>
<dbReference type="Pfam" id="PF07654">
    <property type="entry name" value="C1-set"/>
    <property type="match status" value="1"/>
</dbReference>
<dbReference type="PROSITE" id="PS00290">
    <property type="entry name" value="IG_MHC"/>
    <property type="match status" value="1"/>
</dbReference>
<dbReference type="GO" id="GO:0005615">
    <property type="term" value="C:extracellular space"/>
    <property type="evidence" value="ECO:0007669"/>
    <property type="project" value="TreeGrafter"/>
</dbReference>
<evidence type="ECO:0000313" key="10">
    <source>
        <dbReference type="Proteomes" id="UP001732780"/>
    </source>
</evidence>
<dbReference type="InterPro" id="IPR003597">
    <property type="entry name" value="Ig_C1-set"/>
</dbReference>
<feature type="chain" id="PRO_5040864640" evidence="7">
    <location>
        <begin position="23"/>
        <end position="302"/>
    </location>
</feature>
<accession>A0A9W3EYL2</accession>
<reference evidence="11" key="1">
    <citation type="submission" date="2025-08" db="UniProtKB">
        <authorList>
            <consortium name="RefSeq"/>
        </authorList>
    </citation>
    <scope>IDENTIFICATION</scope>
    <source>
        <tissue evidence="11">Blood</tissue>
    </source>
</reference>
<evidence type="ECO:0000259" key="8">
    <source>
        <dbReference type="Pfam" id="PF00129"/>
    </source>
</evidence>
<dbReference type="AlphaFoldDB" id="A0A9W3EYL2"/>
<dbReference type="PANTHER" id="PTHR16675">
    <property type="entry name" value="MHC CLASS I-RELATED"/>
    <property type="match status" value="1"/>
</dbReference>
<dbReference type="SUPFAM" id="SSF48726">
    <property type="entry name" value="Immunoglobulin"/>
    <property type="match status" value="1"/>
</dbReference>
<dbReference type="InterPro" id="IPR036179">
    <property type="entry name" value="Ig-like_dom_sf"/>
</dbReference>